<dbReference type="InterPro" id="IPR027417">
    <property type="entry name" value="P-loop_NTPase"/>
</dbReference>
<proteinExistence type="predicted"/>
<name>A0ABQ8QHT7_9AGAR</name>
<evidence type="ECO:0000313" key="1">
    <source>
        <dbReference type="EMBL" id="KAJ3998049.1"/>
    </source>
</evidence>
<accession>A0ABQ8QHT7</accession>
<keyword evidence="2" id="KW-1185">Reference proteome</keyword>
<reference evidence="1" key="1">
    <citation type="submission" date="2022-08" db="EMBL/GenBank/DDBJ databases">
        <authorList>
            <consortium name="DOE Joint Genome Institute"/>
            <person name="Min B."/>
            <person name="Riley R."/>
            <person name="Sierra-Patev S."/>
            <person name="Naranjo-Ortiz M."/>
            <person name="Looney B."/>
            <person name="Konkel Z."/>
            <person name="Slot J.C."/>
            <person name="Sakamoto Y."/>
            <person name="Steenwyk J.L."/>
            <person name="Rokas A."/>
            <person name="Carro J."/>
            <person name="Camarero S."/>
            <person name="Ferreira P."/>
            <person name="Molpeceres G."/>
            <person name="Ruiz-Duenas F.J."/>
            <person name="Serrano A."/>
            <person name="Henrissat B."/>
            <person name="Drula E."/>
            <person name="Hughes K.W."/>
            <person name="Mata J.L."/>
            <person name="Ishikawa N.K."/>
            <person name="Vargas-Isla R."/>
            <person name="Ushijima S."/>
            <person name="Smith C.A."/>
            <person name="Ahrendt S."/>
            <person name="Andreopoulos W."/>
            <person name="He G."/>
            <person name="Labutti K."/>
            <person name="Lipzen A."/>
            <person name="Ng V."/>
            <person name="Sandor L."/>
            <person name="Barry K."/>
            <person name="Martinez A.T."/>
            <person name="Xiao Y."/>
            <person name="Gibbons J.G."/>
            <person name="Terashima K."/>
            <person name="Hibbett D.S."/>
            <person name="Grigoriev I.V."/>
        </authorList>
    </citation>
    <scope>NUCLEOTIDE SEQUENCE</scope>
    <source>
        <strain evidence="1">TFB10827</strain>
    </source>
</reference>
<evidence type="ECO:0000313" key="2">
    <source>
        <dbReference type="Proteomes" id="UP001163828"/>
    </source>
</evidence>
<dbReference type="EMBL" id="MU790567">
    <property type="protein sequence ID" value="KAJ3998049.1"/>
    <property type="molecule type" value="Genomic_DNA"/>
</dbReference>
<dbReference type="Gene3D" id="3.40.50.300">
    <property type="entry name" value="P-loop containing nucleotide triphosphate hydrolases"/>
    <property type="match status" value="1"/>
</dbReference>
<sequence>MEAGWASEGNVIACTQPRRVAATSVAGRVATEVGSLLGDETECFSEKHWWTHY</sequence>
<organism evidence="1 2">
    <name type="scientific">Lentinula boryana</name>
    <dbReference type="NCBI Taxonomy" id="40481"/>
    <lineage>
        <taxon>Eukaryota</taxon>
        <taxon>Fungi</taxon>
        <taxon>Dikarya</taxon>
        <taxon>Basidiomycota</taxon>
        <taxon>Agaricomycotina</taxon>
        <taxon>Agaricomycetes</taxon>
        <taxon>Agaricomycetidae</taxon>
        <taxon>Agaricales</taxon>
        <taxon>Marasmiineae</taxon>
        <taxon>Omphalotaceae</taxon>
        <taxon>Lentinula</taxon>
    </lineage>
</organism>
<comment type="caution">
    <text evidence="1">The sequence shown here is derived from an EMBL/GenBank/DDBJ whole genome shotgun (WGS) entry which is preliminary data.</text>
</comment>
<dbReference type="Proteomes" id="UP001163828">
    <property type="component" value="Unassembled WGS sequence"/>
</dbReference>
<gene>
    <name evidence="1" type="ORF">F5050DRAFT_1747378</name>
</gene>
<protein>
    <submittedName>
        <fullName evidence="1">Uncharacterized protein</fullName>
    </submittedName>
</protein>